<keyword evidence="1" id="KW-0732">Signal</keyword>
<reference evidence="2 3" key="1">
    <citation type="submission" date="2017-11" db="EMBL/GenBank/DDBJ databases">
        <title>Taxonomic description and genome sequences of Spirosoma HA7 sp. nov., isolated from pollen microhabitat of Corylus avellana.</title>
        <authorList>
            <person name="Ambika Manirajan B."/>
            <person name="Suarez C."/>
            <person name="Ratering S."/>
            <person name="Geissler-Plaum R."/>
            <person name="Cardinale M."/>
            <person name="Sylvia S."/>
        </authorList>
    </citation>
    <scope>NUCLEOTIDE SEQUENCE [LARGE SCALE GENOMIC DNA]</scope>
    <source>
        <strain evidence="2 3">HA7</strain>
    </source>
</reference>
<accession>A0A2K8Z0E4</accession>
<feature type="signal peptide" evidence="1">
    <location>
        <begin position="1"/>
        <end position="30"/>
    </location>
</feature>
<dbReference type="InterPro" id="IPR037066">
    <property type="entry name" value="Plug_dom_sf"/>
</dbReference>
<sequence>MTIASLMRPFLLMSASLVLISLLVSRPAQSMATSFIDGPIRSGTPADSLKKQPVKHRTTSVQPAKHTNEAQYSAPGHYTITVPAINGPGGKADLILVNGTKQVERIGDVNSNDIESIQVFKDAGTIAKYRVQYGEKADKGVVIIQLKHKTL</sequence>
<dbReference type="Gene3D" id="2.170.130.10">
    <property type="entry name" value="TonB-dependent receptor, plug domain"/>
    <property type="match status" value="1"/>
</dbReference>
<evidence type="ECO:0000313" key="2">
    <source>
        <dbReference type="EMBL" id="AUD03294.1"/>
    </source>
</evidence>
<dbReference type="OrthoDB" id="1040521at2"/>
<feature type="chain" id="PRO_5014959819" description="TonB-dependent receptor plug domain-containing protein" evidence="1">
    <location>
        <begin position="31"/>
        <end position="151"/>
    </location>
</feature>
<protein>
    <recommendedName>
        <fullName evidence="4">TonB-dependent receptor plug domain-containing protein</fullName>
    </recommendedName>
</protein>
<dbReference type="KEGG" id="spir:CWM47_16510"/>
<proteinExistence type="predicted"/>
<evidence type="ECO:0000313" key="3">
    <source>
        <dbReference type="Proteomes" id="UP000232883"/>
    </source>
</evidence>
<organism evidence="2 3">
    <name type="scientific">Spirosoma pollinicola</name>
    <dbReference type="NCBI Taxonomy" id="2057025"/>
    <lineage>
        <taxon>Bacteria</taxon>
        <taxon>Pseudomonadati</taxon>
        <taxon>Bacteroidota</taxon>
        <taxon>Cytophagia</taxon>
        <taxon>Cytophagales</taxon>
        <taxon>Cytophagaceae</taxon>
        <taxon>Spirosoma</taxon>
    </lineage>
</organism>
<dbReference type="AlphaFoldDB" id="A0A2K8Z0E4"/>
<dbReference type="EMBL" id="CP025096">
    <property type="protein sequence ID" value="AUD03294.1"/>
    <property type="molecule type" value="Genomic_DNA"/>
</dbReference>
<keyword evidence="3" id="KW-1185">Reference proteome</keyword>
<dbReference type="SUPFAM" id="SSF56935">
    <property type="entry name" value="Porins"/>
    <property type="match status" value="1"/>
</dbReference>
<dbReference type="RefSeq" id="WP_100989362.1">
    <property type="nucleotide sequence ID" value="NZ_CP025096.1"/>
</dbReference>
<name>A0A2K8Z0E4_9BACT</name>
<evidence type="ECO:0008006" key="4">
    <source>
        <dbReference type="Google" id="ProtNLM"/>
    </source>
</evidence>
<evidence type="ECO:0000256" key="1">
    <source>
        <dbReference type="SAM" id="SignalP"/>
    </source>
</evidence>
<gene>
    <name evidence="2" type="ORF">CWM47_16510</name>
</gene>
<dbReference type="Proteomes" id="UP000232883">
    <property type="component" value="Chromosome"/>
</dbReference>